<organism evidence="1 2">
    <name type="scientific">Stylosanthes scabra</name>
    <dbReference type="NCBI Taxonomy" id="79078"/>
    <lineage>
        <taxon>Eukaryota</taxon>
        <taxon>Viridiplantae</taxon>
        <taxon>Streptophyta</taxon>
        <taxon>Embryophyta</taxon>
        <taxon>Tracheophyta</taxon>
        <taxon>Spermatophyta</taxon>
        <taxon>Magnoliopsida</taxon>
        <taxon>eudicotyledons</taxon>
        <taxon>Gunneridae</taxon>
        <taxon>Pentapetalae</taxon>
        <taxon>rosids</taxon>
        <taxon>fabids</taxon>
        <taxon>Fabales</taxon>
        <taxon>Fabaceae</taxon>
        <taxon>Papilionoideae</taxon>
        <taxon>50 kb inversion clade</taxon>
        <taxon>dalbergioids sensu lato</taxon>
        <taxon>Dalbergieae</taxon>
        <taxon>Pterocarpus clade</taxon>
        <taxon>Stylosanthes</taxon>
    </lineage>
</organism>
<dbReference type="EMBL" id="JASCZI010212277">
    <property type="protein sequence ID" value="MED6198954.1"/>
    <property type="molecule type" value="Genomic_DNA"/>
</dbReference>
<sequence>MKCTVFGDLVGKVVQLAEREDAQPSILVAQLFKPCVYLSEQVDVASQAISHVESQPDYLIGDELEGGAHRINSIEEVLNFTHETSCWILAHIVSVEAGANGWGYASCIKCPNKVKELKNGYQCDICKTKAQGGKSLPKALKSILEKKFLFKLSVSNQNINCIDQLYSVQKIRDDETLIGFMDRKLLWTLE</sequence>
<dbReference type="InterPro" id="IPR012340">
    <property type="entry name" value="NA-bd_OB-fold"/>
</dbReference>
<evidence type="ECO:0000313" key="1">
    <source>
        <dbReference type="EMBL" id="MED6198954.1"/>
    </source>
</evidence>
<protein>
    <recommendedName>
        <fullName evidence="3">Replication factor A C-terminal domain-containing protein</fullName>
    </recommendedName>
</protein>
<gene>
    <name evidence="1" type="ORF">PIB30_071544</name>
</gene>
<dbReference type="SUPFAM" id="SSF50249">
    <property type="entry name" value="Nucleic acid-binding proteins"/>
    <property type="match status" value="1"/>
</dbReference>
<evidence type="ECO:0000313" key="2">
    <source>
        <dbReference type="Proteomes" id="UP001341840"/>
    </source>
</evidence>
<name>A0ABU6XPH2_9FABA</name>
<dbReference type="Proteomes" id="UP001341840">
    <property type="component" value="Unassembled WGS sequence"/>
</dbReference>
<dbReference type="Gene3D" id="2.40.50.140">
    <property type="entry name" value="Nucleic acid-binding proteins"/>
    <property type="match status" value="1"/>
</dbReference>
<reference evidence="1 2" key="1">
    <citation type="journal article" date="2023" name="Plants (Basel)">
        <title>Bridging the Gap: Combining Genomics and Transcriptomics Approaches to Understand Stylosanthes scabra, an Orphan Legume from the Brazilian Caatinga.</title>
        <authorList>
            <person name="Ferreira-Neto J.R.C."/>
            <person name="da Silva M.D."/>
            <person name="Binneck E."/>
            <person name="de Melo N.F."/>
            <person name="da Silva R.H."/>
            <person name="de Melo A.L.T.M."/>
            <person name="Pandolfi V."/>
            <person name="Bustamante F.O."/>
            <person name="Brasileiro-Vidal A.C."/>
            <person name="Benko-Iseppon A.M."/>
        </authorList>
    </citation>
    <scope>NUCLEOTIDE SEQUENCE [LARGE SCALE GENOMIC DNA]</scope>
    <source>
        <tissue evidence="1">Leaves</tissue>
    </source>
</reference>
<comment type="caution">
    <text evidence="1">The sequence shown here is derived from an EMBL/GenBank/DDBJ whole genome shotgun (WGS) entry which is preliminary data.</text>
</comment>
<evidence type="ECO:0008006" key="3">
    <source>
        <dbReference type="Google" id="ProtNLM"/>
    </source>
</evidence>
<accession>A0ABU6XPH2</accession>
<keyword evidence="2" id="KW-1185">Reference proteome</keyword>
<proteinExistence type="predicted"/>